<evidence type="ECO:0000259" key="12">
    <source>
        <dbReference type="PROSITE" id="PS51918"/>
    </source>
</evidence>
<evidence type="ECO:0000256" key="3">
    <source>
        <dbReference type="ARBA" id="ARBA00008703"/>
    </source>
</evidence>
<name>A0A7D5DVN8_9PAST</name>
<evidence type="ECO:0000313" key="13">
    <source>
        <dbReference type="EMBL" id="QLB39646.1"/>
    </source>
</evidence>
<evidence type="ECO:0000313" key="14">
    <source>
        <dbReference type="Proteomes" id="UP000509660"/>
    </source>
</evidence>
<evidence type="ECO:0000256" key="7">
    <source>
        <dbReference type="ARBA" id="ARBA00022898"/>
    </source>
</evidence>
<dbReference type="Pfam" id="PF04055">
    <property type="entry name" value="Radical_SAM"/>
    <property type="match status" value="1"/>
</dbReference>
<keyword evidence="7 11" id="KW-0663">Pyridoxal phosphate</keyword>
<dbReference type="Proteomes" id="UP000509660">
    <property type="component" value="Chromosome"/>
</dbReference>
<gene>
    <name evidence="13" type="ORF">HV559_01445</name>
</gene>
<keyword evidence="9" id="KW-0411">Iron-sulfur</keyword>
<evidence type="ECO:0000256" key="5">
    <source>
        <dbReference type="ARBA" id="ARBA00022691"/>
    </source>
</evidence>
<organism evidence="13 14">
    <name type="scientific">Mannheimia pernigra</name>
    <dbReference type="NCBI Taxonomy" id="111844"/>
    <lineage>
        <taxon>Bacteria</taxon>
        <taxon>Pseudomonadati</taxon>
        <taxon>Pseudomonadota</taxon>
        <taxon>Gammaproteobacteria</taxon>
        <taxon>Pasteurellales</taxon>
        <taxon>Pasteurellaceae</taxon>
        <taxon>Mannheimia</taxon>
    </lineage>
</organism>
<evidence type="ECO:0000256" key="1">
    <source>
        <dbReference type="ARBA" id="ARBA00001933"/>
    </source>
</evidence>
<dbReference type="EMBL" id="CP055306">
    <property type="protein sequence ID" value="QLB39646.1"/>
    <property type="molecule type" value="Genomic_DNA"/>
</dbReference>
<protein>
    <submittedName>
        <fullName evidence="13">Radical SAM protein</fullName>
    </submittedName>
</protein>
<evidence type="ECO:0000256" key="10">
    <source>
        <dbReference type="ARBA" id="ARBA00023235"/>
    </source>
</evidence>
<dbReference type="PANTHER" id="PTHR30538">
    <property type="entry name" value="LYSINE 2,3-AMINOMUTASE-RELATED"/>
    <property type="match status" value="1"/>
</dbReference>
<dbReference type="RefSeq" id="WP_176809369.1">
    <property type="nucleotide sequence ID" value="NZ_CP055306.1"/>
</dbReference>
<evidence type="ECO:0000256" key="6">
    <source>
        <dbReference type="ARBA" id="ARBA00022723"/>
    </source>
</evidence>
<accession>A0A7D5DVN8</accession>
<keyword evidence="14" id="KW-1185">Reference proteome</keyword>
<sequence length="328" mass="38031">MKNIDVKFLDDTRFAEKLTPYLKKLSEKSEAIREMYYFNAEYENIHADLSVDLLNEKKSSPVFGTVKKYDGQILVLLSYTCAANCRYCERQDRVGVGLDVEGRLRLEQIDDIVEYIKDDPSIYEVIASGEDPLTNPHGLKYLFEKLKDIEHVKVLRIHTRFPLQNPDKVRLDILKDIANCKPTMYLSLHIDHPDELQPEVIELISQFRRMGYILLCQTVFLKGINDSVSILKKLFLTLFQLGVRPYYIYHGQEVTSTTRFVMSIQDEIDIMTVLRNELSGLAFPQHVIDIPNASGKVVFPSNHWKYDTNTVVDFLGKKISTLNWQEEK</sequence>
<comment type="cofactor">
    <cofactor evidence="2">
        <name>[4Fe-4S] cluster</name>
        <dbReference type="ChEBI" id="CHEBI:49883"/>
    </cofactor>
</comment>
<comment type="cofactor">
    <cofactor evidence="1 11">
        <name>pyridoxal 5'-phosphate</name>
        <dbReference type="ChEBI" id="CHEBI:597326"/>
    </cofactor>
</comment>
<evidence type="ECO:0000256" key="8">
    <source>
        <dbReference type="ARBA" id="ARBA00023004"/>
    </source>
</evidence>
<keyword evidence="10" id="KW-0413">Isomerase</keyword>
<keyword evidence="8" id="KW-0408">Iron</keyword>
<dbReference type="InterPro" id="IPR058240">
    <property type="entry name" value="rSAM_sf"/>
</dbReference>
<dbReference type="PROSITE" id="PS51918">
    <property type="entry name" value="RADICAL_SAM"/>
    <property type="match status" value="1"/>
</dbReference>
<evidence type="ECO:0000256" key="4">
    <source>
        <dbReference type="ARBA" id="ARBA00022485"/>
    </source>
</evidence>
<comment type="similarity">
    <text evidence="3">Belongs to the radical SAM superfamily. KamA family.</text>
</comment>
<dbReference type="PANTHER" id="PTHR30538:SF1">
    <property type="entry name" value="L-LYSINE 2,3-AMINOMUTASE"/>
    <property type="match status" value="1"/>
</dbReference>
<dbReference type="InterPro" id="IPR007197">
    <property type="entry name" value="rSAM"/>
</dbReference>
<dbReference type="Gene3D" id="3.20.20.70">
    <property type="entry name" value="Aldolase class I"/>
    <property type="match status" value="1"/>
</dbReference>
<dbReference type="GO" id="GO:0051539">
    <property type="term" value="F:4 iron, 4 sulfur cluster binding"/>
    <property type="evidence" value="ECO:0007669"/>
    <property type="project" value="UniProtKB-KW"/>
</dbReference>
<evidence type="ECO:0000256" key="2">
    <source>
        <dbReference type="ARBA" id="ARBA00001966"/>
    </source>
</evidence>
<evidence type="ECO:0000256" key="9">
    <source>
        <dbReference type="ARBA" id="ARBA00023014"/>
    </source>
</evidence>
<feature type="modified residue" description="N6-(pyridoxal phosphate)lysine" evidence="11">
    <location>
        <position position="296"/>
    </location>
</feature>
<dbReference type="AlphaFoldDB" id="A0A7D5DVN8"/>
<reference evidence="13 14" key="1">
    <citation type="submission" date="2020-06" db="EMBL/GenBank/DDBJ databases">
        <title>Mannheimia pernigra sp. nov. isolated from bovine respiratory tract.</title>
        <authorList>
            <person name="Kuhnert P."/>
            <person name="Akarsu-Egger H."/>
        </authorList>
    </citation>
    <scope>NUCLEOTIDE SEQUENCE [LARGE SCALE GENOMIC DNA]</scope>
    <source>
        <strain evidence="13 14">BNO311</strain>
    </source>
</reference>
<dbReference type="SUPFAM" id="SSF102114">
    <property type="entry name" value="Radical SAM enzymes"/>
    <property type="match status" value="1"/>
</dbReference>
<dbReference type="InterPro" id="IPR003739">
    <property type="entry name" value="Lys_aminomutase/Glu_NH3_mut"/>
</dbReference>
<proteinExistence type="inferred from homology"/>
<dbReference type="CDD" id="cd01335">
    <property type="entry name" value="Radical_SAM"/>
    <property type="match status" value="1"/>
</dbReference>
<keyword evidence="4" id="KW-0004">4Fe-4S</keyword>
<evidence type="ECO:0000256" key="11">
    <source>
        <dbReference type="PIRSR" id="PIRSR603739-50"/>
    </source>
</evidence>
<dbReference type="SFLD" id="SFLDS00029">
    <property type="entry name" value="Radical_SAM"/>
    <property type="match status" value="1"/>
</dbReference>
<dbReference type="InterPro" id="IPR013785">
    <property type="entry name" value="Aldolase_TIM"/>
</dbReference>
<dbReference type="GO" id="GO:0016853">
    <property type="term" value="F:isomerase activity"/>
    <property type="evidence" value="ECO:0007669"/>
    <property type="project" value="UniProtKB-KW"/>
</dbReference>
<dbReference type="GO" id="GO:0046872">
    <property type="term" value="F:metal ion binding"/>
    <property type="evidence" value="ECO:0007669"/>
    <property type="project" value="UniProtKB-KW"/>
</dbReference>
<keyword evidence="6" id="KW-0479">Metal-binding</keyword>
<feature type="domain" description="Radical SAM core" evidence="12">
    <location>
        <begin position="67"/>
        <end position="291"/>
    </location>
</feature>
<dbReference type="SFLD" id="SFLDG01070">
    <property type="entry name" value="PLP-dependent"/>
    <property type="match status" value="1"/>
</dbReference>
<keyword evidence="5" id="KW-0949">S-adenosyl-L-methionine</keyword>